<dbReference type="Proteomes" id="UP000014523">
    <property type="component" value="Unassembled WGS sequence"/>
</dbReference>
<evidence type="ECO:0000256" key="1">
    <source>
        <dbReference type="ARBA" id="ARBA00006484"/>
    </source>
</evidence>
<evidence type="ECO:0000256" key="3">
    <source>
        <dbReference type="RuleBase" id="RU000363"/>
    </source>
</evidence>
<dbReference type="AlphaFoldDB" id="A0A829HH62"/>
<comment type="caution">
    <text evidence="4">The sequence shown here is derived from an EMBL/GenBank/DDBJ whole genome shotgun (WGS) entry which is preliminary data.</text>
</comment>
<dbReference type="Pfam" id="PF00106">
    <property type="entry name" value="adh_short"/>
    <property type="match status" value="1"/>
</dbReference>
<keyword evidence="2" id="KW-0560">Oxidoreductase</keyword>
<dbReference type="GO" id="GO:0016491">
    <property type="term" value="F:oxidoreductase activity"/>
    <property type="evidence" value="ECO:0007669"/>
    <property type="project" value="UniProtKB-KW"/>
</dbReference>
<dbReference type="SUPFAM" id="SSF51735">
    <property type="entry name" value="NAD(P)-binding Rossmann-fold domains"/>
    <property type="match status" value="1"/>
</dbReference>
<comment type="similarity">
    <text evidence="1 3">Belongs to the short-chain dehydrogenases/reductases (SDR) family.</text>
</comment>
<keyword evidence="5" id="KW-1185">Reference proteome</keyword>
<dbReference type="InterPro" id="IPR002347">
    <property type="entry name" value="SDR_fam"/>
</dbReference>
<gene>
    <name evidence="4" type="ORF">F957_02063</name>
</gene>
<dbReference type="RefSeq" id="WP_016542967.1">
    <property type="nucleotide sequence ID" value="NZ_ASQH01000024.1"/>
</dbReference>
<dbReference type="PANTHER" id="PTHR42901:SF1">
    <property type="entry name" value="ALCOHOL DEHYDROGENASE"/>
    <property type="match status" value="1"/>
</dbReference>
<organism evidence="4 5">
    <name type="scientific">Acinetobacter gyllenbergii CIP 110306 = MTCC 11365</name>
    <dbReference type="NCBI Taxonomy" id="1217657"/>
    <lineage>
        <taxon>Bacteria</taxon>
        <taxon>Pseudomonadati</taxon>
        <taxon>Pseudomonadota</taxon>
        <taxon>Gammaproteobacteria</taxon>
        <taxon>Moraxellales</taxon>
        <taxon>Moraxellaceae</taxon>
        <taxon>Acinetobacter</taxon>
    </lineage>
</organism>
<reference evidence="4 5" key="1">
    <citation type="submission" date="2013-06" db="EMBL/GenBank/DDBJ databases">
        <title>The Genome Sequence of Acinetobacter gyllenbergii CIP 110306.</title>
        <authorList>
            <consortium name="The Broad Institute Genome Sequencing Platform"/>
            <consortium name="The Broad Institute Genome Sequencing Center for Infectious Disease"/>
            <person name="Cerqueira G."/>
            <person name="Feldgarden M."/>
            <person name="Courvalin P."/>
            <person name="Perichon B."/>
            <person name="Grillot-Courvalin C."/>
            <person name="Clermont D."/>
            <person name="Rocha E."/>
            <person name="Yoon E.-J."/>
            <person name="Nemec A."/>
            <person name="Young S.K."/>
            <person name="Zeng Q."/>
            <person name="Gargeya S."/>
            <person name="Fitzgerald M."/>
            <person name="Abouelleil A."/>
            <person name="Alvarado L."/>
            <person name="Berlin A.M."/>
            <person name="Chapman S.B."/>
            <person name="Dewar J."/>
            <person name="Goldberg J."/>
            <person name="Griggs A."/>
            <person name="Gujja S."/>
            <person name="Hansen M."/>
            <person name="Howarth C."/>
            <person name="Imamovic A."/>
            <person name="Larimer J."/>
            <person name="McCowan C."/>
            <person name="Murphy C."/>
            <person name="Pearson M."/>
            <person name="Priest M."/>
            <person name="Roberts A."/>
            <person name="Saif S."/>
            <person name="Shea T."/>
            <person name="Sykes S."/>
            <person name="Wortman J."/>
            <person name="Nusbaum C."/>
            <person name="Birren B."/>
        </authorList>
    </citation>
    <scope>NUCLEOTIDE SEQUENCE [LARGE SCALE GENOMIC DNA]</scope>
    <source>
        <strain evidence="4 5">CIP 110306</strain>
    </source>
</reference>
<proteinExistence type="inferred from homology"/>
<dbReference type="PRINTS" id="PR00080">
    <property type="entry name" value="SDRFAMILY"/>
</dbReference>
<dbReference type="PRINTS" id="PR00081">
    <property type="entry name" value="GDHRDH"/>
</dbReference>
<evidence type="ECO:0000256" key="2">
    <source>
        <dbReference type="ARBA" id="ARBA00023002"/>
    </source>
</evidence>
<name>A0A829HH62_9GAMM</name>
<dbReference type="NCBIfam" id="NF006776">
    <property type="entry name" value="PRK09291.1"/>
    <property type="match status" value="1"/>
</dbReference>
<evidence type="ECO:0000313" key="5">
    <source>
        <dbReference type="Proteomes" id="UP000014523"/>
    </source>
</evidence>
<dbReference type="PANTHER" id="PTHR42901">
    <property type="entry name" value="ALCOHOL DEHYDROGENASE"/>
    <property type="match status" value="1"/>
</dbReference>
<evidence type="ECO:0008006" key="6">
    <source>
        <dbReference type="Google" id="ProtNLM"/>
    </source>
</evidence>
<accession>A0A829HH62</accession>
<dbReference type="InterPro" id="IPR036291">
    <property type="entry name" value="NAD(P)-bd_dom_sf"/>
</dbReference>
<sequence length="258" mass="28739">MKTILVTGAGSGFGKFYSLSLAKRGFDVIAACELQSQITSLEKASEELNVKLKVIKVDIADSSDREYAARFDVDILVNNAGIGEGGAIVDIPEHVLRRQIEVNYFSSIFLTQLFLRKFAQKKQGRVVFVSSVGGIISAIKNGAYCASKHAIEASAQAIREEMKDFNISIATINPGPYKTGFNDRLIEASNNWFVKGETVIDHSNPQFPMEQFPEDSDIEAMVDVIVDENSKFRNVFPLEMNETIKNMQKDVWTIKSHF</sequence>
<evidence type="ECO:0000313" key="4">
    <source>
        <dbReference type="EMBL" id="EPF81522.1"/>
    </source>
</evidence>
<protein>
    <recommendedName>
        <fullName evidence="6">Short-chain dehydrogenase</fullName>
    </recommendedName>
</protein>
<dbReference type="Gene3D" id="3.40.50.720">
    <property type="entry name" value="NAD(P)-binding Rossmann-like Domain"/>
    <property type="match status" value="1"/>
</dbReference>
<dbReference type="EMBL" id="ATGG01000015">
    <property type="protein sequence ID" value="EPF81522.1"/>
    <property type="molecule type" value="Genomic_DNA"/>
</dbReference>